<accession>A0A382DU87</accession>
<gene>
    <name evidence="1" type="ORF">METZ01_LOCUS194368</name>
</gene>
<sequence>MNQKNVYELFPDPIFHYKLENYKQINKELLNYILELQKKDKKGNNRSNRGGWHSPNFDLVNSGPPINFINSFKDFLKHIIEDEFGWEYVPNKQRIVAMWAIINKKHSYNVRHNHQNCYLSSAYYIKKPENSGDITFHDPKEAKTYRFPEVEKHTSYSAESITIKPKEGDLLIFPSYLYHDVGINLSDEERVVVSFNIDIGY</sequence>
<dbReference type="InterPro" id="IPR012668">
    <property type="entry name" value="CHP02466"/>
</dbReference>
<dbReference type="SUPFAM" id="SSF51197">
    <property type="entry name" value="Clavaminate synthase-like"/>
    <property type="match status" value="1"/>
</dbReference>
<dbReference type="NCBIfam" id="TIGR02466">
    <property type="entry name" value="TIGR02466 family protein"/>
    <property type="match status" value="1"/>
</dbReference>
<dbReference type="Pfam" id="PF13759">
    <property type="entry name" value="2OG-FeII_Oxy_5"/>
    <property type="match status" value="1"/>
</dbReference>
<dbReference type="Gene3D" id="2.60.120.620">
    <property type="entry name" value="q2cbj1_9rhob like domain"/>
    <property type="match status" value="1"/>
</dbReference>
<name>A0A382DU87_9ZZZZ</name>
<organism evidence="1">
    <name type="scientific">marine metagenome</name>
    <dbReference type="NCBI Taxonomy" id="408172"/>
    <lineage>
        <taxon>unclassified sequences</taxon>
        <taxon>metagenomes</taxon>
        <taxon>ecological metagenomes</taxon>
    </lineage>
</organism>
<evidence type="ECO:0000313" key="1">
    <source>
        <dbReference type="EMBL" id="SVB41514.1"/>
    </source>
</evidence>
<dbReference type="EMBL" id="UINC01040940">
    <property type="protein sequence ID" value="SVB41514.1"/>
    <property type="molecule type" value="Genomic_DNA"/>
</dbReference>
<protein>
    <recommendedName>
        <fullName evidence="2">Fe2OG dioxygenase domain-containing protein</fullName>
    </recommendedName>
</protein>
<dbReference type="AlphaFoldDB" id="A0A382DU87"/>
<proteinExistence type="predicted"/>
<evidence type="ECO:0008006" key="2">
    <source>
        <dbReference type="Google" id="ProtNLM"/>
    </source>
</evidence>
<reference evidence="1" key="1">
    <citation type="submission" date="2018-05" db="EMBL/GenBank/DDBJ databases">
        <authorList>
            <person name="Lanie J.A."/>
            <person name="Ng W.-L."/>
            <person name="Kazmierczak K.M."/>
            <person name="Andrzejewski T.M."/>
            <person name="Davidsen T.M."/>
            <person name="Wayne K.J."/>
            <person name="Tettelin H."/>
            <person name="Glass J.I."/>
            <person name="Rusch D."/>
            <person name="Podicherti R."/>
            <person name="Tsui H.-C.T."/>
            <person name="Winkler M.E."/>
        </authorList>
    </citation>
    <scope>NUCLEOTIDE SEQUENCE</scope>
</reference>